<dbReference type="RefSeq" id="XP_005094612.1">
    <property type="nucleotide sequence ID" value="XM_005094555.3"/>
</dbReference>
<feature type="compositionally biased region" description="Polar residues" evidence="4">
    <location>
        <begin position="254"/>
        <end position="264"/>
    </location>
</feature>
<dbReference type="Pfam" id="PF13920">
    <property type="entry name" value="zf-C3HC4_3"/>
    <property type="match status" value="1"/>
</dbReference>
<evidence type="ECO:0000313" key="7">
    <source>
        <dbReference type="RefSeq" id="XP_005094612.1"/>
    </source>
</evidence>
<reference evidence="7" key="1">
    <citation type="submission" date="2025-08" db="UniProtKB">
        <authorList>
            <consortium name="RefSeq"/>
        </authorList>
    </citation>
    <scope>IDENTIFICATION</scope>
</reference>
<keyword evidence="1 3" id="KW-0863">Zinc-finger</keyword>
<protein>
    <submittedName>
        <fullName evidence="7">Uncharacterized protein LOC101851633</fullName>
    </submittedName>
</protein>
<keyword evidence="6" id="KW-1185">Reference proteome</keyword>
<feature type="region of interest" description="Disordered" evidence="4">
    <location>
        <begin position="254"/>
        <end position="378"/>
    </location>
</feature>
<keyword evidence="2" id="KW-0862">Zinc</keyword>
<dbReference type="GeneID" id="101851633"/>
<name>A0ABM0JIS4_APLCA</name>
<dbReference type="InterPro" id="IPR013083">
    <property type="entry name" value="Znf_RING/FYVE/PHD"/>
</dbReference>
<dbReference type="SMART" id="SM00184">
    <property type="entry name" value="RING"/>
    <property type="match status" value="1"/>
</dbReference>
<feature type="domain" description="RING-type" evidence="5">
    <location>
        <begin position="396"/>
        <end position="431"/>
    </location>
</feature>
<keyword evidence="1 3" id="KW-0479">Metal-binding</keyword>
<gene>
    <name evidence="7" type="primary">LOC101851633</name>
</gene>
<dbReference type="PANTHER" id="PTHR10044">
    <property type="entry name" value="INHIBITOR OF APOPTOSIS"/>
    <property type="match status" value="1"/>
</dbReference>
<sequence length="443" mass="49001">MEQQVRQESALVTPHSSTETCGSSGASPSPQRPESLVRPPDVRPKELPARQTKRRKPSASPPTNLNPDPSTAALTPSPQRTVPRRVREHKLVLDSVAIEQSFLSSAAVRAVEINLRDYALPSERALIESAVRVCVVRSRRYPNAAQLLECIIDANFEEENLLKEFSDICSSYGGVEDFPFVKENWTQSQGQNQGQYITTDQGRSDVRIDLNGPQGEITKHGGPHENTSGFQAERFTAVSPVAAAATDIYTGQSGATWSQVTSDNSESERKQFPQIPQYSEPSTEVTSTERTSQVPETSIQAINRTGSEVKLGADERRNEAIGTNKTGEESTKTEKEELVPHDKTKDETKESRNSSNTHSEGAARTARPPLTRSERNKKLRTVLENEREYLKGRVTCSVCNTRRVEVIFLPCSHLTTCSGCARRCKKCPLCDRKVAAEAKTFIM</sequence>
<feature type="compositionally biased region" description="Polar residues" evidence="4">
    <location>
        <begin position="14"/>
        <end position="29"/>
    </location>
</feature>
<evidence type="ECO:0000256" key="2">
    <source>
        <dbReference type="ARBA" id="ARBA00022833"/>
    </source>
</evidence>
<evidence type="ECO:0000256" key="4">
    <source>
        <dbReference type="SAM" id="MobiDB-lite"/>
    </source>
</evidence>
<dbReference type="PROSITE" id="PS50089">
    <property type="entry name" value="ZF_RING_2"/>
    <property type="match status" value="1"/>
</dbReference>
<feature type="region of interest" description="Disordered" evidence="4">
    <location>
        <begin position="1"/>
        <end position="82"/>
    </location>
</feature>
<evidence type="ECO:0000256" key="1">
    <source>
        <dbReference type="ARBA" id="ARBA00022771"/>
    </source>
</evidence>
<evidence type="ECO:0000259" key="5">
    <source>
        <dbReference type="PROSITE" id="PS50089"/>
    </source>
</evidence>
<accession>A0ABM0JIS4</accession>
<organism evidence="6 7">
    <name type="scientific">Aplysia californica</name>
    <name type="common">California sea hare</name>
    <dbReference type="NCBI Taxonomy" id="6500"/>
    <lineage>
        <taxon>Eukaryota</taxon>
        <taxon>Metazoa</taxon>
        <taxon>Spiralia</taxon>
        <taxon>Lophotrochozoa</taxon>
        <taxon>Mollusca</taxon>
        <taxon>Gastropoda</taxon>
        <taxon>Heterobranchia</taxon>
        <taxon>Euthyneura</taxon>
        <taxon>Tectipleura</taxon>
        <taxon>Aplysiida</taxon>
        <taxon>Aplysioidea</taxon>
        <taxon>Aplysiidae</taxon>
        <taxon>Aplysia</taxon>
    </lineage>
</organism>
<feature type="compositionally biased region" description="Basic and acidic residues" evidence="4">
    <location>
        <begin position="326"/>
        <end position="352"/>
    </location>
</feature>
<dbReference type="Gene3D" id="3.30.40.10">
    <property type="entry name" value="Zinc/RING finger domain, C3HC4 (zinc finger)"/>
    <property type="match status" value="1"/>
</dbReference>
<proteinExistence type="predicted"/>
<feature type="compositionally biased region" description="Polar residues" evidence="4">
    <location>
        <begin position="61"/>
        <end position="80"/>
    </location>
</feature>
<evidence type="ECO:0000313" key="6">
    <source>
        <dbReference type="Proteomes" id="UP000694888"/>
    </source>
</evidence>
<dbReference type="InterPro" id="IPR001841">
    <property type="entry name" value="Znf_RING"/>
</dbReference>
<dbReference type="SUPFAM" id="SSF57850">
    <property type="entry name" value="RING/U-box"/>
    <property type="match status" value="1"/>
</dbReference>
<dbReference type="InterPro" id="IPR050784">
    <property type="entry name" value="IAP"/>
</dbReference>
<evidence type="ECO:0000256" key="3">
    <source>
        <dbReference type="PROSITE-ProRule" id="PRU00175"/>
    </source>
</evidence>
<dbReference type="Proteomes" id="UP000694888">
    <property type="component" value="Unplaced"/>
</dbReference>
<feature type="compositionally biased region" description="Polar residues" evidence="4">
    <location>
        <begin position="274"/>
        <end position="306"/>
    </location>
</feature>